<dbReference type="AlphaFoldDB" id="A0A8S9JL36"/>
<dbReference type="EMBL" id="QGKW02001660">
    <property type="protein sequence ID" value="KAF2583270.1"/>
    <property type="molecule type" value="Genomic_DNA"/>
</dbReference>
<dbReference type="Proteomes" id="UP000712281">
    <property type="component" value="Unassembled WGS sequence"/>
</dbReference>
<accession>A0A8S9JL36</accession>
<gene>
    <name evidence="1" type="ORF">F2Q68_00005008</name>
</gene>
<sequence length="193" mass="20863">MDVCLRSGVGFPRPRTNNLPESVEAEEGWNPDHGCSLIETVDAAELSDGDHVSDSPGKEGQCTISCYSRLRGSVGELDCGHKFSDQVDVEIVCASGHGAKSELRDHLLDKPCALDRDAKPSIVEQAVVVVPLVLDHAVDALRAIDRFLQVSELLECVDRCFVITRPRVAVLYGGAGFVVSPLRPPLTSLCKRV</sequence>
<protein>
    <submittedName>
        <fullName evidence="1">Uncharacterized protein</fullName>
    </submittedName>
</protein>
<comment type="caution">
    <text evidence="1">The sequence shown here is derived from an EMBL/GenBank/DDBJ whole genome shotgun (WGS) entry which is preliminary data.</text>
</comment>
<name>A0A8S9JL36_BRACR</name>
<evidence type="ECO:0000313" key="2">
    <source>
        <dbReference type="Proteomes" id="UP000712281"/>
    </source>
</evidence>
<proteinExistence type="predicted"/>
<reference evidence="1" key="1">
    <citation type="submission" date="2019-12" db="EMBL/GenBank/DDBJ databases">
        <title>Genome sequencing and annotation of Brassica cretica.</title>
        <authorList>
            <person name="Studholme D.J."/>
            <person name="Sarris P.F."/>
        </authorList>
    </citation>
    <scope>NUCLEOTIDE SEQUENCE</scope>
    <source>
        <strain evidence="1">PFS-001/15</strain>
        <tissue evidence="1">Leaf</tissue>
    </source>
</reference>
<organism evidence="1 2">
    <name type="scientific">Brassica cretica</name>
    <name type="common">Mustard</name>
    <dbReference type="NCBI Taxonomy" id="69181"/>
    <lineage>
        <taxon>Eukaryota</taxon>
        <taxon>Viridiplantae</taxon>
        <taxon>Streptophyta</taxon>
        <taxon>Embryophyta</taxon>
        <taxon>Tracheophyta</taxon>
        <taxon>Spermatophyta</taxon>
        <taxon>Magnoliopsida</taxon>
        <taxon>eudicotyledons</taxon>
        <taxon>Gunneridae</taxon>
        <taxon>Pentapetalae</taxon>
        <taxon>rosids</taxon>
        <taxon>malvids</taxon>
        <taxon>Brassicales</taxon>
        <taxon>Brassicaceae</taxon>
        <taxon>Brassiceae</taxon>
        <taxon>Brassica</taxon>
    </lineage>
</organism>
<evidence type="ECO:0000313" key="1">
    <source>
        <dbReference type="EMBL" id="KAF2583270.1"/>
    </source>
</evidence>